<feature type="transmembrane region" description="Helical" evidence="5">
    <location>
        <begin position="258"/>
        <end position="277"/>
    </location>
</feature>
<keyword evidence="2 5" id="KW-0812">Transmembrane</keyword>
<dbReference type="Pfam" id="PF04932">
    <property type="entry name" value="Wzy_C"/>
    <property type="match status" value="1"/>
</dbReference>
<evidence type="ECO:0000256" key="5">
    <source>
        <dbReference type="SAM" id="Phobius"/>
    </source>
</evidence>
<comment type="subcellular location">
    <subcellularLocation>
        <location evidence="1">Membrane</location>
        <topology evidence="1">Multi-pass membrane protein</topology>
    </subcellularLocation>
</comment>
<dbReference type="GO" id="GO:0016874">
    <property type="term" value="F:ligase activity"/>
    <property type="evidence" value="ECO:0007669"/>
    <property type="project" value="UniProtKB-KW"/>
</dbReference>
<feature type="transmembrane region" description="Helical" evidence="5">
    <location>
        <begin position="92"/>
        <end position="111"/>
    </location>
</feature>
<feature type="transmembrane region" description="Helical" evidence="5">
    <location>
        <begin position="193"/>
        <end position="211"/>
    </location>
</feature>
<dbReference type="InterPro" id="IPR051533">
    <property type="entry name" value="WaaL-like"/>
</dbReference>
<name>A0ABX0Z0A0_9ACTN</name>
<gene>
    <name evidence="7" type="ORF">HCJ94_02065</name>
</gene>
<feature type="transmembrane region" description="Helical" evidence="5">
    <location>
        <begin position="123"/>
        <end position="143"/>
    </location>
</feature>
<dbReference type="EMBL" id="JAATEO010000002">
    <property type="protein sequence ID" value="NJP30804.1"/>
    <property type="molecule type" value="Genomic_DNA"/>
</dbReference>
<protein>
    <submittedName>
        <fullName evidence="7">O-antigen ligase family protein</fullName>
    </submittedName>
</protein>
<accession>A0ABX0Z0A0</accession>
<organism evidence="7 8">
    <name type="scientific">Micromonospora thermarum</name>
    <dbReference type="NCBI Taxonomy" id="2720024"/>
    <lineage>
        <taxon>Bacteria</taxon>
        <taxon>Bacillati</taxon>
        <taxon>Actinomycetota</taxon>
        <taxon>Actinomycetes</taxon>
        <taxon>Micromonosporales</taxon>
        <taxon>Micromonosporaceae</taxon>
        <taxon>Micromonospora</taxon>
    </lineage>
</organism>
<feature type="transmembrane region" description="Helical" evidence="5">
    <location>
        <begin position="68"/>
        <end position="86"/>
    </location>
</feature>
<dbReference type="InterPro" id="IPR007016">
    <property type="entry name" value="O-antigen_ligase-rel_domated"/>
</dbReference>
<dbReference type="PANTHER" id="PTHR37422:SF13">
    <property type="entry name" value="LIPOPOLYSACCHARIDE BIOSYNTHESIS PROTEIN PA4999-RELATED"/>
    <property type="match status" value="1"/>
</dbReference>
<reference evidence="7 8" key="1">
    <citation type="submission" date="2020-03" db="EMBL/GenBank/DDBJ databases">
        <title>WGS of actinomycetes isolated from Thailand.</title>
        <authorList>
            <person name="Thawai C."/>
        </authorList>
    </citation>
    <scope>NUCLEOTIDE SEQUENCE [LARGE SCALE GENOMIC DNA]</scope>
    <source>
        <strain evidence="7 8">HSS6-12</strain>
    </source>
</reference>
<dbReference type="PANTHER" id="PTHR37422">
    <property type="entry name" value="TEICHURONIC ACID BIOSYNTHESIS PROTEIN TUAE"/>
    <property type="match status" value="1"/>
</dbReference>
<evidence type="ECO:0000313" key="7">
    <source>
        <dbReference type="EMBL" id="NJP30804.1"/>
    </source>
</evidence>
<evidence type="ECO:0000313" key="8">
    <source>
        <dbReference type="Proteomes" id="UP000783871"/>
    </source>
</evidence>
<evidence type="ECO:0000256" key="4">
    <source>
        <dbReference type="ARBA" id="ARBA00023136"/>
    </source>
</evidence>
<sequence length="466" mass="51285">MILLAAAAGFGIAFALLARFETRAIWIVGLSVPQLFLLSPEIITFSAVVTLTSALGFVSDRPSWDRRYGRFLVAFIALAVLAILWSPDVTRAVAWIIGMLQLLIVFIYVKTLRQRLPQRLPRVFDVLGVAVVIEAGLTAVFRVSPELESRFLHSYWAVLVNGPGKMAAYFTTSPDNVRDVEKAGGLYLNGNTASLYLGMASFLFLCAFTLYKRRRYVLVALAAYLGVFSTGSKTAMILGLLLPVFVVSLIRLAKSPSYLLPILVALPAVAYLAFSQVTRLFPTFAADSDFTFGIREMLWRAAADMFSEHPMLGLGFGGWFIEIAKYSNSLVAERYPPHNIFIQIWSDMGLGAALLLVAFVVVVVLDHYRLLSTRPGARVTAAVSLGAFAWLILHGMADTINFWGDNRIAVLLAFFLGLLAAELERAVDVDDQVQPAATGSHAKRSQVYWRDSPRLTSRTVWQSGAS</sequence>
<feature type="domain" description="O-antigen ligase-related" evidence="6">
    <location>
        <begin position="219"/>
        <end position="356"/>
    </location>
</feature>
<evidence type="ECO:0000256" key="3">
    <source>
        <dbReference type="ARBA" id="ARBA00022989"/>
    </source>
</evidence>
<feature type="transmembrane region" description="Helical" evidence="5">
    <location>
        <begin position="340"/>
        <end position="365"/>
    </location>
</feature>
<dbReference type="RefSeq" id="WP_167999232.1">
    <property type="nucleotide sequence ID" value="NZ_JAATEO010000002.1"/>
</dbReference>
<evidence type="ECO:0000256" key="2">
    <source>
        <dbReference type="ARBA" id="ARBA00022692"/>
    </source>
</evidence>
<keyword evidence="3 5" id="KW-1133">Transmembrane helix</keyword>
<keyword evidence="8" id="KW-1185">Reference proteome</keyword>
<dbReference type="Proteomes" id="UP000783871">
    <property type="component" value="Unassembled WGS sequence"/>
</dbReference>
<feature type="transmembrane region" description="Helical" evidence="5">
    <location>
        <begin position="218"/>
        <end position="246"/>
    </location>
</feature>
<proteinExistence type="predicted"/>
<evidence type="ECO:0000256" key="1">
    <source>
        <dbReference type="ARBA" id="ARBA00004141"/>
    </source>
</evidence>
<comment type="caution">
    <text evidence="7">The sequence shown here is derived from an EMBL/GenBank/DDBJ whole genome shotgun (WGS) entry which is preliminary data.</text>
</comment>
<evidence type="ECO:0000259" key="6">
    <source>
        <dbReference type="Pfam" id="PF04932"/>
    </source>
</evidence>
<feature type="transmembrane region" description="Helical" evidence="5">
    <location>
        <begin position="377"/>
        <end position="396"/>
    </location>
</feature>
<feature type="transmembrane region" description="Helical" evidence="5">
    <location>
        <begin position="35"/>
        <end position="56"/>
    </location>
</feature>
<keyword evidence="7" id="KW-0436">Ligase</keyword>
<keyword evidence="4 5" id="KW-0472">Membrane</keyword>